<dbReference type="OrthoDB" id="9807577at2"/>
<evidence type="ECO:0000313" key="1">
    <source>
        <dbReference type="EMBL" id="RDJ10332.1"/>
    </source>
</evidence>
<reference evidence="1 2" key="1">
    <citation type="submission" date="2017-03" db="EMBL/GenBank/DDBJ databases">
        <title>Genome analysis of Rhizobial strains effectives or ineffectives for nitrogen fixation isolated from bean seeds.</title>
        <authorList>
            <person name="Peralta H."/>
            <person name="Aguilar-Vera A."/>
            <person name="Mora Y."/>
            <person name="Vargas-Lagunas C."/>
            <person name="Girard L."/>
            <person name="Mora J."/>
        </authorList>
    </citation>
    <scope>NUCLEOTIDE SEQUENCE [LARGE SCALE GENOMIC DNA]</scope>
    <source>
        <strain evidence="1 2">CCGM3</strain>
    </source>
</reference>
<dbReference type="RefSeq" id="WP_114713505.1">
    <property type="nucleotide sequence ID" value="NZ_KZ857259.1"/>
</dbReference>
<protein>
    <recommendedName>
        <fullName evidence="3">DUF1643 domain-containing protein</fullName>
    </recommendedName>
</protein>
<dbReference type="Pfam" id="PF07799">
    <property type="entry name" value="DUF1643"/>
    <property type="match status" value="1"/>
</dbReference>
<gene>
    <name evidence="1" type="ORF">B5K06_14890</name>
</gene>
<organism evidence="1 2">
    <name type="scientific">Rhizobium grahamii</name>
    <dbReference type="NCBI Taxonomy" id="1120045"/>
    <lineage>
        <taxon>Bacteria</taxon>
        <taxon>Pseudomonadati</taxon>
        <taxon>Pseudomonadota</taxon>
        <taxon>Alphaproteobacteria</taxon>
        <taxon>Hyphomicrobiales</taxon>
        <taxon>Rhizobiaceae</taxon>
        <taxon>Rhizobium/Agrobacterium group</taxon>
        <taxon>Rhizobium</taxon>
    </lineage>
</organism>
<sequence>MSDNFIISSAAFSRCGCYRYRLERQWDPLKKTVAFLMLNPSTANARDDDPTLRRCITFARSWGFGGLVVGNLFALRSTSPSLIYEHTDPVGPANDRYLRRIAKDFSQIVCAWGRHGAYLGRGSRVFEMLRTSRCCALKLTSNGHPSHPLYISATAEPKPFWI</sequence>
<name>A0A370KN34_9HYPH</name>
<comment type="caution">
    <text evidence="1">The sequence shown here is derived from an EMBL/GenBank/DDBJ whole genome shotgun (WGS) entry which is preliminary data.</text>
</comment>
<dbReference type="AlphaFoldDB" id="A0A370KN34"/>
<evidence type="ECO:0008006" key="3">
    <source>
        <dbReference type="Google" id="ProtNLM"/>
    </source>
</evidence>
<proteinExistence type="predicted"/>
<dbReference type="EMBL" id="NAAC01000016">
    <property type="protein sequence ID" value="RDJ10332.1"/>
    <property type="molecule type" value="Genomic_DNA"/>
</dbReference>
<dbReference type="InterPro" id="IPR012441">
    <property type="entry name" value="DUF1643"/>
</dbReference>
<dbReference type="Proteomes" id="UP000254939">
    <property type="component" value="Unassembled WGS sequence"/>
</dbReference>
<evidence type="ECO:0000313" key="2">
    <source>
        <dbReference type="Proteomes" id="UP000254939"/>
    </source>
</evidence>
<accession>A0A370KN34</accession>